<reference evidence="4 5" key="1">
    <citation type="journal article" date="2017" name="Int. J. Syst. Evol. Microbiol.">
        <title>Ramlibacter alkalitolerans sp. nov., alkali-tolerant bacterium isolated from soil of ginseng.</title>
        <authorList>
            <person name="Lee D.H."/>
            <person name="Cha C.J."/>
        </authorList>
    </citation>
    <scope>NUCLEOTIDE SEQUENCE [LARGE SCALE GENOMIC DNA]</scope>
    <source>
        <strain evidence="4 5">KACC 19305</strain>
    </source>
</reference>
<dbReference type="PROSITE" id="PS50011">
    <property type="entry name" value="PROTEIN_KINASE_DOM"/>
    <property type="match status" value="1"/>
</dbReference>
<comment type="caution">
    <text evidence="4">The sequence shown here is derived from an EMBL/GenBank/DDBJ whole genome shotgun (WGS) entry which is preliminary data.</text>
</comment>
<dbReference type="Proteomes" id="UP000622707">
    <property type="component" value="Unassembled WGS sequence"/>
</dbReference>
<protein>
    <submittedName>
        <fullName evidence="4">AarF/ABC1/UbiB kinase family protein</fullName>
    </submittedName>
</protein>
<evidence type="ECO:0000313" key="4">
    <source>
        <dbReference type="EMBL" id="MBL0424258.1"/>
    </source>
</evidence>
<evidence type="ECO:0000313" key="5">
    <source>
        <dbReference type="Proteomes" id="UP000622707"/>
    </source>
</evidence>
<organism evidence="4 5">
    <name type="scientific">Ramlibacter alkalitolerans</name>
    <dbReference type="NCBI Taxonomy" id="2039631"/>
    <lineage>
        <taxon>Bacteria</taxon>
        <taxon>Pseudomonadati</taxon>
        <taxon>Pseudomonadota</taxon>
        <taxon>Betaproteobacteria</taxon>
        <taxon>Burkholderiales</taxon>
        <taxon>Comamonadaceae</taxon>
        <taxon>Ramlibacter</taxon>
    </lineage>
</organism>
<dbReference type="PANTHER" id="PTHR10566">
    <property type="entry name" value="CHAPERONE-ACTIVITY OF BC1 COMPLEX CABC1 -RELATED"/>
    <property type="match status" value="1"/>
</dbReference>
<sequence length="522" mass="59589">MHITGRLLRINLALWGQFLWWTTVQLGLRKPRESPARRLACLLERLGTTFVKLGQGLSLHREFLPDDYVTELQRLQDHVEPFDAALARREVERSFGPIGQVFASFDAQPFAAGSIAQVHHATMPDGRAVVVKIRRPGIRRTIEQDIRILRWFIRSVLWLIPPARRLRPHDLVDELARNLAHEIDLRQEATNNQRFGEIFRGSLEIRVPAVIDKLSTHWVMVQEMIPGRRIDDPALAAQGPRLARALVEAYLWMFFHEGVFHADPHPGNLIVCENGRICLHDFGLVGFLDRATRLNLVAFMLAFAQQDADWVLDAFLDLGVLAGHIDREHLRMGQEEIIRDYARRPLGEWSFGEVFMRVTRMGHGHSMRMPHHLLVLMRAMFLMEANVRRLDPEFNLVQGLFTRAGAVMRDAEANNPVVPVDRLKFESLLLARQAPRNLGRMVHELRELAQGWEARTWRDERARGRADPTRRLAAAVAALGLYLASTWLLVQHPGAEALGMPLLPTLGFAFAGLLTWSSVRKE</sequence>
<feature type="domain" description="Protein kinase" evidence="3">
    <location>
        <begin position="104"/>
        <end position="446"/>
    </location>
</feature>
<dbReference type="RefSeq" id="WP_201687496.1">
    <property type="nucleotide sequence ID" value="NZ_JAEQND010000002.1"/>
</dbReference>
<dbReference type="InterPro" id="IPR050154">
    <property type="entry name" value="UbiB_kinase"/>
</dbReference>
<evidence type="ECO:0000259" key="3">
    <source>
        <dbReference type="PROSITE" id="PS50011"/>
    </source>
</evidence>
<dbReference type="InterPro" id="IPR000719">
    <property type="entry name" value="Prot_kinase_dom"/>
</dbReference>
<accession>A0ABS1JJ51</accession>
<keyword evidence="4" id="KW-0418">Kinase</keyword>
<keyword evidence="5" id="KW-1185">Reference proteome</keyword>
<dbReference type="Pfam" id="PF03109">
    <property type="entry name" value="ABC1"/>
    <property type="match status" value="1"/>
</dbReference>
<keyword evidence="2" id="KW-0812">Transmembrane</keyword>
<keyword evidence="2" id="KW-0472">Membrane</keyword>
<dbReference type="CDD" id="cd05121">
    <property type="entry name" value="ABC1_ADCK3-like"/>
    <property type="match status" value="1"/>
</dbReference>
<dbReference type="GO" id="GO:0016301">
    <property type="term" value="F:kinase activity"/>
    <property type="evidence" value="ECO:0007669"/>
    <property type="project" value="UniProtKB-KW"/>
</dbReference>
<name>A0ABS1JJ51_9BURK</name>
<dbReference type="InterPro" id="IPR004147">
    <property type="entry name" value="ABC1_dom"/>
</dbReference>
<keyword evidence="2" id="KW-1133">Transmembrane helix</keyword>
<evidence type="ECO:0000256" key="2">
    <source>
        <dbReference type="SAM" id="Phobius"/>
    </source>
</evidence>
<evidence type="ECO:0000256" key="1">
    <source>
        <dbReference type="ARBA" id="ARBA00009670"/>
    </source>
</evidence>
<dbReference type="PANTHER" id="PTHR10566:SF113">
    <property type="entry name" value="PROTEIN ACTIVITY OF BC1 COMPLEX KINASE 7, CHLOROPLASTIC"/>
    <property type="match status" value="1"/>
</dbReference>
<keyword evidence="4" id="KW-0808">Transferase</keyword>
<dbReference type="InterPro" id="IPR011009">
    <property type="entry name" value="Kinase-like_dom_sf"/>
</dbReference>
<gene>
    <name evidence="4" type="ORF">JI746_03975</name>
</gene>
<dbReference type="EMBL" id="JAEQND010000002">
    <property type="protein sequence ID" value="MBL0424258.1"/>
    <property type="molecule type" value="Genomic_DNA"/>
</dbReference>
<comment type="similarity">
    <text evidence="1">Belongs to the protein kinase superfamily. ADCK protein kinase family.</text>
</comment>
<dbReference type="SUPFAM" id="SSF56112">
    <property type="entry name" value="Protein kinase-like (PK-like)"/>
    <property type="match status" value="1"/>
</dbReference>
<proteinExistence type="inferred from homology"/>
<feature type="transmembrane region" description="Helical" evidence="2">
    <location>
        <begin position="502"/>
        <end position="519"/>
    </location>
</feature>
<feature type="transmembrane region" description="Helical" evidence="2">
    <location>
        <begin position="472"/>
        <end position="490"/>
    </location>
</feature>